<dbReference type="AlphaFoldDB" id="A0A9D5QEP1"/>
<dbReference type="Gene3D" id="3.30.70.100">
    <property type="match status" value="1"/>
</dbReference>
<dbReference type="InterPro" id="IPR011014">
    <property type="entry name" value="MscS_channel_TM-2"/>
</dbReference>
<dbReference type="InterPro" id="IPR011066">
    <property type="entry name" value="MscS_channel_C_sf"/>
</dbReference>
<dbReference type="Gene3D" id="1.10.287.1260">
    <property type="match status" value="1"/>
</dbReference>
<dbReference type="Proteomes" id="UP000630660">
    <property type="component" value="Unassembled WGS sequence"/>
</dbReference>
<dbReference type="InterPro" id="IPR006685">
    <property type="entry name" value="MscS_channel_2nd"/>
</dbReference>
<dbReference type="GO" id="GO:0008381">
    <property type="term" value="F:mechanosensitive monoatomic ion channel activity"/>
    <property type="evidence" value="ECO:0007669"/>
    <property type="project" value="InterPro"/>
</dbReference>
<dbReference type="PANTHER" id="PTHR30460">
    <property type="entry name" value="MODERATE CONDUCTANCE MECHANOSENSITIVE CHANNEL YBIO"/>
    <property type="match status" value="1"/>
</dbReference>
<evidence type="ECO:0000256" key="4">
    <source>
        <dbReference type="ARBA" id="ARBA00022692"/>
    </source>
</evidence>
<feature type="domain" description="Mechanosensitive ion channel MscS" evidence="8">
    <location>
        <begin position="216"/>
        <end position="279"/>
    </location>
</feature>
<evidence type="ECO:0000256" key="3">
    <source>
        <dbReference type="ARBA" id="ARBA00022475"/>
    </source>
</evidence>
<dbReference type="InterPro" id="IPR045276">
    <property type="entry name" value="YbiO_bact"/>
</dbReference>
<dbReference type="GO" id="GO:0005886">
    <property type="term" value="C:plasma membrane"/>
    <property type="evidence" value="ECO:0007669"/>
    <property type="project" value="UniProtKB-SubCell"/>
</dbReference>
<evidence type="ECO:0000256" key="7">
    <source>
        <dbReference type="SAM" id="Phobius"/>
    </source>
</evidence>
<evidence type="ECO:0000259" key="8">
    <source>
        <dbReference type="Pfam" id="PF00924"/>
    </source>
</evidence>
<dbReference type="Pfam" id="PF21082">
    <property type="entry name" value="MS_channel_3rd"/>
    <property type="match status" value="1"/>
</dbReference>
<gene>
    <name evidence="11" type="ORF">GF359_08400</name>
</gene>
<keyword evidence="5 7" id="KW-1133">Transmembrane helix</keyword>
<feature type="domain" description="Mechanosensitive ion channel transmembrane helices 2/3" evidence="10">
    <location>
        <begin position="174"/>
        <end position="214"/>
    </location>
</feature>
<feature type="transmembrane region" description="Helical" evidence="7">
    <location>
        <begin position="20"/>
        <end position="43"/>
    </location>
</feature>
<keyword evidence="4 7" id="KW-0812">Transmembrane</keyword>
<feature type="transmembrane region" description="Helical" evidence="7">
    <location>
        <begin position="195"/>
        <end position="213"/>
    </location>
</feature>
<accession>A0A9D5QEP1</accession>
<organism evidence="11 12">
    <name type="scientific">candidate division WOR-3 bacterium</name>
    <dbReference type="NCBI Taxonomy" id="2052148"/>
    <lineage>
        <taxon>Bacteria</taxon>
        <taxon>Bacteria division WOR-3</taxon>
    </lineage>
</organism>
<dbReference type="Gene3D" id="2.30.30.60">
    <property type="match status" value="1"/>
</dbReference>
<keyword evidence="6 7" id="KW-0472">Membrane</keyword>
<protein>
    <submittedName>
        <fullName evidence="11">Mechanosensitive ion channel</fullName>
    </submittedName>
</protein>
<evidence type="ECO:0000259" key="9">
    <source>
        <dbReference type="Pfam" id="PF21082"/>
    </source>
</evidence>
<comment type="caution">
    <text evidence="11">The sequence shown here is derived from an EMBL/GenBank/DDBJ whole genome shotgun (WGS) entry which is preliminary data.</text>
</comment>
<evidence type="ECO:0000256" key="2">
    <source>
        <dbReference type="ARBA" id="ARBA00008017"/>
    </source>
</evidence>
<dbReference type="InterPro" id="IPR010920">
    <property type="entry name" value="LSM_dom_sf"/>
</dbReference>
<feature type="domain" description="Mechanosensitive ion channel MscS C-terminal" evidence="9">
    <location>
        <begin position="287"/>
        <end position="373"/>
    </location>
</feature>
<dbReference type="FunFam" id="2.30.30.60:FF:000001">
    <property type="entry name" value="MscS Mechanosensitive ion channel"/>
    <property type="match status" value="1"/>
</dbReference>
<comment type="similarity">
    <text evidence="2">Belongs to the MscS (TC 1.A.23) family.</text>
</comment>
<keyword evidence="3" id="KW-1003">Cell membrane</keyword>
<evidence type="ECO:0000256" key="1">
    <source>
        <dbReference type="ARBA" id="ARBA00004651"/>
    </source>
</evidence>
<dbReference type="InterPro" id="IPR049142">
    <property type="entry name" value="MS_channel_1st"/>
</dbReference>
<dbReference type="SUPFAM" id="SSF82689">
    <property type="entry name" value="Mechanosensitive channel protein MscS (YggB), C-terminal domain"/>
    <property type="match status" value="1"/>
</dbReference>
<comment type="subcellular location">
    <subcellularLocation>
        <location evidence="1">Cell membrane</location>
        <topology evidence="1">Multi-pass membrane protein</topology>
    </subcellularLocation>
</comment>
<evidence type="ECO:0000256" key="5">
    <source>
        <dbReference type="ARBA" id="ARBA00022989"/>
    </source>
</evidence>
<dbReference type="Pfam" id="PF21088">
    <property type="entry name" value="MS_channel_1st"/>
    <property type="match status" value="1"/>
</dbReference>
<dbReference type="SUPFAM" id="SSF50182">
    <property type="entry name" value="Sm-like ribonucleoproteins"/>
    <property type="match status" value="1"/>
</dbReference>
<dbReference type="InterPro" id="IPR023408">
    <property type="entry name" value="MscS_beta-dom_sf"/>
</dbReference>
<proteinExistence type="inferred from homology"/>
<dbReference type="EMBL" id="WJKJ01000280">
    <property type="protein sequence ID" value="MBD3365220.1"/>
    <property type="molecule type" value="Genomic_DNA"/>
</dbReference>
<name>A0A9D5QEP1_UNCW3</name>
<evidence type="ECO:0000313" key="11">
    <source>
        <dbReference type="EMBL" id="MBD3365220.1"/>
    </source>
</evidence>
<evidence type="ECO:0000313" key="12">
    <source>
        <dbReference type="Proteomes" id="UP000630660"/>
    </source>
</evidence>
<dbReference type="Pfam" id="PF00924">
    <property type="entry name" value="MS_channel_2nd"/>
    <property type="match status" value="1"/>
</dbReference>
<dbReference type="InterPro" id="IPR049278">
    <property type="entry name" value="MS_channel_C"/>
</dbReference>
<feature type="transmembrane region" description="Helical" evidence="7">
    <location>
        <begin position="170"/>
        <end position="189"/>
    </location>
</feature>
<reference evidence="11" key="1">
    <citation type="submission" date="2019-11" db="EMBL/GenBank/DDBJ databases">
        <title>Microbial mats filling the niche in hypersaline microbial mats.</title>
        <authorList>
            <person name="Wong H.L."/>
            <person name="Macleod F.I."/>
            <person name="White R.A. III"/>
            <person name="Burns B.P."/>
        </authorList>
    </citation>
    <scope>NUCLEOTIDE SEQUENCE</scope>
    <source>
        <strain evidence="11">Bin_327</strain>
    </source>
</reference>
<dbReference type="PANTHER" id="PTHR30460:SF0">
    <property type="entry name" value="MODERATE CONDUCTANCE MECHANOSENSITIVE CHANNEL YBIO"/>
    <property type="match status" value="1"/>
</dbReference>
<dbReference type="SUPFAM" id="SSF82861">
    <property type="entry name" value="Mechanosensitive channel protein MscS (YggB), transmembrane region"/>
    <property type="match status" value="1"/>
</dbReference>
<evidence type="ECO:0000259" key="10">
    <source>
        <dbReference type="Pfam" id="PF21088"/>
    </source>
</evidence>
<feature type="transmembrane region" description="Helical" evidence="7">
    <location>
        <begin position="75"/>
        <end position="97"/>
    </location>
</feature>
<evidence type="ECO:0000256" key="6">
    <source>
        <dbReference type="ARBA" id="ARBA00023136"/>
    </source>
</evidence>
<sequence length="408" mass="44381">MQEIFTQIETAWPAIRDFLLGHGLVIGITIASAFLLTLVLRWVTAGLAKSKVKKKIDDPETYRERRNLIIYAARVVLRTIIWAVAAVIILVTFKNILTQPVVGKTESGAAITLGDWLAGPGLTAGLFIVGAAILSWLVNFFTHNVVEIKAAEATAEEEEKAQRKQTILHSLRVLVTVVIWVLGGLMALTGLGINITAILAGLGVVGVAVGFGAQSLIKDILGGIFIVLEDHMRLGDVVHIGDVVGTVEKITLRITVLRDIEGHYITIPNGEIKVVENLTPDWSRAIVKVGVGYGSNIDTVVKALHSAADDLRTDEALGPYIMDDPIIKAIDNFGDSALDVAMWIKCNPGQQWEIGRIARRYIKTRFDEAGIEIPFPQITLTVGKGEAELLAALKSKTKPVNQKKRARK</sequence>
<feature type="transmembrane region" description="Helical" evidence="7">
    <location>
        <begin position="117"/>
        <end position="141"/>
    </location>
</feature>